<dbReference type="SMART" id="SM00355">
    <property type="entry name" value="ZnF_C2H2"/>
    <property type="match status" value="6"/>
</dbReference>
<dbReference type="PROSITE" id="PS50157">
    <property type="entry name" value="ZINC_FINGER_C2H2_2"/>
    <property type="match status" value="4"/>
</dbReference>
<proteinExistence type="predicted"/>
<accession>A0A6A5ZMA3</accession>
<name>A0A6A5ZMA3_9PLEO</name>
<feature type="region of interest" description="Disordered" evidence="6">
    <location>
        <begin position="26"/>
        <end position="62"/>
    </location>
</feature>
<dbReference type="GO" id="GO:0000981">
    <property type="term" value="F:DNA-binding transcription factor activity, RNA polymerase II-specific"/>
    <property type="evidence" value="ECO:0007669"/>
    <property type="project" value="TreeGrafter"/>
</dbReference>
<feature type="domain" description="C2H2-type" evidence="7">
    <location>
        <begin position="532"/>
        <end position="561"/>
    </location>
</feature>
<evidence type="ECO:0000256" key="1">
    <source>
        <dbReference type="ARBA" id="ARBA00022723"/>
    </source>
</evidence>
<evidence type="ECO:0000256" key="5">
    <source>
        <dbReference type="PROSITE-ProRule" id="PRU00042"/>
    </source>
</evidence>
<evidence type="ECO:0000313" key="9">
    <source>
        <dbReference type="Proteomes" id="UP000799770"/>
    </source>
</evidence>
<keyword evidence="3 5" id="KW-0863">Zinc-finger</keyword>
<keyword evidence="2" id="KW-0677">Repeat</keyword>
<dbReference type="AlphaFoldDB" id="A0A6A5ZMA3"/>
<keyword evidence="1" id="KW-0479">Metal-binding</keyword>
<evidence type="ECO:0000256" key="3">
    <source>
        <dbReference type="ARBA" id="ARBA00022771"/>
    </source>
</evidence>
<reference evidence="8" key="1">
    <citation type="journal article" date="2020" name="Stud. Mycol.">
        <title>101 Dothideomycetes genomes: a test case for predicting lifestyles and emergence of pathogens.</title>
        <authorList>
            <person name="Haridas S."/>
            <person name="Albert R."/>
            <person name="Binder M."/>
            <person name="Bloem J."/>
            <person name="Labutti K."/>
            <person name="Salamov A."/>
            <person name="Andreopoulos B."/>
            <person name="Baker S."/>
            <person name="Barry K."/>
            <person name="Bills G."/>
            <person name="Bluhm B."/>
            <person name="Cannon C."/>
            <person name="Castanera R."/>
            <person name="Culley D."/>
            <person name="Daum C."/>
            <person name="Ezra D."/>
            <person name="Gonzalez J."/>
            <person name="Henrissat B."/>
            <person name="Kuo A."/>
            <person name="Liang C."/>
            <person name="Lipzen A."/>
            <person name="Lutzoni F."/>
            <person name="Magnuson J."/>
            <person name="Mondo S."/>
            <person name="Nolan M."/>
            <person name="Ohm R."/>
            <person name="Pangilinan J."/>
            <person name="Park H.-J."/>
            <person name="Ramirez L."/>
            <person name="Alfaro M."/>
            <person name="Sun H."/>
            <person name="Tritt A."/>
            <person name="Yoshinaga Y."/>
            <person name="Zwiers L.-H."/>
            <person name="Turgeon B."/>
            <person name="Goodwin S."/>
            <person name="Spatafora J."/>
            <person name="Crous P."/>
            <person name="Grigoriev I."/>
        </authorList>
    </citation>
    <scope>NUCLEOTIDE SEQUENCE</scope>
    <source>
        <strain evidence="8">CBS 627.86</strain>
    </source>
</reference>
<dbReference type="InterPro" id="IPR013087">
    <property type="entry name" value="Znf_C2H2_type"/>
</dbReference>
<dbReference type="GO" id="GO:0005634">
    <property type="term" value="C:nucleus"/>
    <property type="evidence" value="ECO:0007669"/>
    <property type="project" value="UniProtKB-ARBA"/>
</dbReference>
<evidence type="ECO:0000256" key="4">
    <source>
        <dbReference type="ARBA" id="ARBA00022833"/>
    </source>
</evidence>
<sequence>MAAYGYTDNECDSTFGEDCDFWSPMLSPPSAPVAGPKRDADNLHDPQTTAPGLDGNGEHRAEHIDPQAPGCHSCMAQTPCAPVSDSRPSKRRASALKVSEFHGPVGGGSAISDADQQFYDQCFHELCKGCDFDNTCNTACSLPCPGEGACSPEDVCFDPHCEDSCDQDQCLDKCVDPECTKIACPNDPCFCQDCGAQPCPLGDLGNECHLAHSAPTSGTIYCFDNAPCHFQAGVHYSDPSLAVYNNHPCFSPSHNTLGHYDITNPSSSAATPALSSGNFSSMGSYSHQATPMPSSQPTQQCFFGDPSAHCHLDPSSCCHGPSRDHGQFPTCLQDDFSFWDPSFSQSGLGNALTNFGFQTSQPTGTLSLEPPTTSRTAPSLNDGYHDNMHGFDNSSWIFNDSHFSPTFPVSGVESSIPLDYLASAAFKTSTPFTGDDLLSGSGMSTPIQRPLTSCSSVSSEAYVCKWKHSPGMLCGLQFASAELLHKHVKMVHVDNCASCFCQWEGCEACEKDFKQRSKLNRHLLGHAGYRPYACSFAGCDKTFATNQAKENHERVHTGDKPYKCEHPGCDYRTTTHTQLQTHIAALHQKKKIHQCRFCSFTCADSSNLSKHERTHQTLRPYRCPHPGCTFKPDCRWENLKRHLRRSNHCPDLLIEGSVEYKEYRENVKREIDEWHKRNEAGTGVVNARRKGKKE</sequence>
<dbReference type="PANTHER" id="PTHR19818">
    <property type="entry name" value="ZINC FINGER PROTEIN ZIC AND GLI"/>
    <property type="match status" value="1"/>
</dbReference>
<evidence type="ECO:0000259" key="7">
    <source>
        <dbReference type="PROSITE" id="PS50157"/>
    </source>
</evidence>
<dbReference type="InterPro" id="IPR036236">
    <property type="entry name" value="Znf_C2H2_sf"/>
</dbReference>
<dbReference type="FunFam" id="3.30.160.60:FF:000125">
    <property type="entry name" value="Putative zinc finger protein 143"/>
    <property type="match status" value="1"/>
</dbReference>
<keyword evidence="9" id="KW-1185">Reference proteome</keyword>
<keyword evidence="4" id="KW-0862">Zinc</keyword>
<organism evidence="8 9">
    <name type="scientific">Lophiotrema nucula</name>
    <dbReference type="NCBI Taxonomy" id="690887"/>
    <lineage>
        <taxon>Eukaryota</taxon>
        <taxon>Fungi</taxon>
        <taxon>Dikarya</taxon>
        <taxon>Ascomycota</taxon>
        <taxon>Pezizomycotina</taxon>
        <taxon>Dothideomycetes</taxon>
        <taxon>Pleosporomycetidae</taxon>
        <taxon>Pleosporales</taxon>
        <taxon>Lophiotremataceae</taxon>
        <taxon>Lophiotrema</taxon>
    </lineage>
</organism>
<dbReference type="Gene3D" id="3.30.160.60">
    <property type="entry name" value="Classic Zinc Finger"/>
    <property type="match status" value="4"/>
</dbReference>
<dbReference type="PANTHER" id="PTHR19818:SF139">
    <property type="entry name" value="PAIR-RULE PROTEIN ODD-PAIRED"/>
    <property type="match status" value="1"/>
</dbReference>
<protein>
    <recommendedName>
        <fullName evidence="7">C2H2-type domain-containing protein</fullName>
    </recommendedName>
</protein>
<evidence type="ECO:0000256" key="6">
    <source>
        <dbReference type="SAM" id="MobiDB-lite"/>
    </source>
</evidence>
<dbReference type="Proteomes" id="UP000799770">
    <property type="component" value="Unassembled WGS sequence"/>
</dbReference>
<dbReference type="GO" id="GO:0008270">
    <property type="term" value="F:zinc ion binding"/>
    <property type="evidence" value="ECO:0007669"/>
    <property type="project" value="UniProtKB-KW"/>
</dbReference>
<evidence type="ECO:0000313" key="8">
    <source>
        <dbReference type="EMBL" id="KAF2120790.1"/>
    </source>
</evidence>
<dbReference type="PROSITE" id="PS00028">
    <property type="entry name" value="ZINC_FINGER_C2H2_1"/>
    <property type="match status" value="3"/>
</dbReference>
<gene>
    <name evidence="8" type="ORF">BDV96DRAFT_484860</name>
</gene>
<dbReference type="SUPFAM" id="SSF57667">
    <property type="entry name" value="beta-beta-alpha zinc fingers"/>
    <property type="match status" value="2"/>
</dbReference>
<evidence type="ECO:0000256" key="2">
    <source>
        <dbReference type="ARBA" id="ARBA00022737"/>
    </source>
</evidence>
<feature type="domain" description="C2H2-type" evidence="7">
    <location>
        <begin position="504"/>
        <end position="531"/>
    </location>
</feature>
<feature type="domain" description="C2H2-type" evidence="7">
    <location>
        <begin position="593"/>
        <end position="620"/>
    </location>
</feature>
<dbReference type="OrthoDB" id="3437960at2759"/>
<dbReference type="InterPro" id="IPR050329">
    <property type="entry name" value="GLI_C2H2-zinc-finger"/>
</dbReference>
<dbReference type="EMBL" id="ML977313">
    <property type="protein sequence ID" value="KAF2120790.1"/>
    <property type="molecule type" value="Genomic_DNA"/>
</dbReference>
<dbReference type="GO" id="GO:0000978">
    <property type="term" value="F:RNA polymerase II cis-regulatory region sequence-specific DNA binding"/>
    <property type="evidence" value="ECO:0007669"/>
    <property type="project" value="UniProtKB-ARBA"/>
</dbReference>
<dbReference type="GO" id="GO:0045944">
    <property type="term" value="P:positive regulation of transcription by RNA polymerase II"/>
    <property type="evidence" value="ECO:0007669"/>
    <property type="project" value="UniProtKB-ARBA"/>
</dbReference>
<feature type="domain" description="C2H2-type" evidence="7">
    <location>
        <begin position="562"/>
        <end position="592"/>
    </location>
</feature>